<evidence type="ECO:0000313" key="1">
    <source>
        <dbReference type="EMBL" id="KTD43246.1"/>
    </source>
</evidence>
<accession>A0A378KU64</accession>
<dbReference type="OrthoDB" id="5649157at2"/>
<protein>
    <submittedName>
        <fullName evidence="2">Ankyrin repeat protein</fullName>
    </submittedName>
</protein>
<proteinExistence type="predicted"/>
<gene>
    <name evidence="1" type="ORF">Lqua_3147</name>
    <name evidence="2" type="ORF">NCTC12376_01941</name>
</gene>
<dbReference type="RefSeq" id="WP_058475270.1">
    <property type="nucleotide sequence ID" value="NZ_CAAAIL010000010.1"/>
</dbReference>
<evidence type="ECO:0000313" key="2">
    <source>
        <dbReference type="EMBL" id="STY18125.1"/>
    </source>
</evidence>
<evidence type="ECO:0000313" key="3">
    <source>
        <dbReference type="Proteomes" id="UP000054639"/>
    </source>
</evidence>
<dbReference type="Pfam" id="PF18632">
    <property type="entry name" value="DUF5630"/>
    <property type="match status" value="1"/>
</dbReference>
<organism evidence="2 4">
    <name type="scientific">Legionella quateirensis</name>
    <dbReference type="NCBI Taxonomy" id="45072"/>
    <lineage>
        <taxon>Bacteria</taxon>
        <taxon>Pseudomonadati</taxon>
        <taxon>Pseudomonadota</taxon>
        <taxon>Gammaproteobacteria</taxon>
        <taxon>Legionellales</taxon>
        <taxon>Legionellaceae</taxon>
        <taxon>Legionella</taxon>
    </lineage>
</organism>
<keyword evidence="3" id="KW-1185">Reference proteome</keyword>
<dbReference type="Proteomes" id="UP000254230">
    <property type="component" value="Unassembled WGS sequence"/>
</dbReference>
<dbReference type="NCBIfam" id="NF045533">
    <property type="entry name" value="T4SS_MesI"/>
    <property type="match status" value="1"/>
</dbReference>
<dbReference type="STRING" id="45072.Lqua_3147"/>
<dbReference type="EMBL" id="UGOW01000001">
    <property type="protein sequence ID" value="STY18125.1"/>
    <property type="molecule type" value="Genomic_DNA"/>
</dbReference>
<reference evidence="2 4" key="2">
    <citation type="submission" date="2018-06" db="EMBL/GenBank/DDBJ databases">
        <authorList>
            <consortium name="Pathogen Informatics"/>
            <person name="Doyle S."/>
        </authorList>
    </citation>
    <scope>NUCLEOTIDE SEQUENCE [LARGE SCALE GENOMIC DNA]</scope>
    <source>
        <strain evidence="2 4">NCTC12376</strain>
    </source>
</reference>
<dbReference type="AlphaFoldDB" id="A0A378KU64"/>
<sequence>MGFSHVEIKRIDLIASTEQIITDLQKLTPLELALLKATSKSVEAEILDSPQLSVLWVNKFNTLRLQRDSSFQFRDPSPLSRSDFYCGYVLYLAAMKEKGKQNNKYEEYLALSTFKFNSFHASRELLSNLITDCHKISEQNIIDNLNTTTNVLTSNLLKFKTSGCLLLANTYFYLADFYQNLKLENKAIDCYKKCWELIHLAGLWEEYSETQIHNTYFGHGIKMSNGFGLSTINKIKDHFLKRCSEALPYTLRHNLEMQALKEFETQMQQEPNCMPQFDDQPCVKGGCSSSRGV</sequence>
<name>A0A378KU64_9GAMM</name>
<evidence type="ECO:0000313" key="4">
    <source>
        <dbReference type="Proteomes" id="UP000254230"/>
    </source>
</evidence>
<dbReference type="InterPro" id="IPR040808">
    <property type="entry name" value="DUF5630"/>
</dbReference>
<dbReference type="EMBL" id="LNYR01000048">
    <property type="protein sequence ID" value="KTD43246.1"/>
    <property type="molecule type" value="Genomic_DNA"/>
</dbReference>
<reference evidence="1 3" key="1">
    <citation type="submission" date="2015-11" db="EMBL/GenBank/DDBJ databases">
        <title>Genomic analysis of 38 Legionella species identifies large and diverse effector repertoires.</title>
        <authorList>
            <person name="Burstein D."/>
            <person name="Amaro F."/>
            <person name="Zusman T."/>
            <person name="Lifshitz Z."/>
            <person name="Cohen O."/>
            <person name="Gilbert J.A."/>
            <person name="Pupko T."/>
            <person name="Shuman H.A."/>
            <person name="Segal G."/>
        </authorList>
    </citation>
    <scope>NUCLEOTIDE SEQUENCE [LARGE SCALE GENOMIC DNA]</scope>
    <source>
        <strain evidence="1 3">ATCC 49507</strain>
    </source>
</reference>
<dbReference type="Proteomes" id="UP000054639">
    <property type="component" value="Unassembled WGS sequence"/>
</dbReference>